<evidence type="ECO:0000256" key="2">
    <source>
        <dbReference type="ARBA" id="ARBA00005695"/>
    </source>
</evidence>
<dbReference type="InterPro" id="IPR039424">
    <property type="entry name" value="SBP_5"/>
</dbReference>
<keyword evidence="8" id="KW-1185">Reference proteome</keyword>
<evidence type="ECO:0000313" key="8">
    <source>
        <dbReference type="Proteomes" id="UP000612362"/>
    </source>
</evidence>
<keyword evidence="3" id="KW-0813">Transport</keyword>
<accession>A0A8J3HYB8</accession>
<feature type="domain" description="Solute-binding protein family 5" evidence="6">
    <location>
        <begin position="71"/>
        <end position="465"/>
    </location>
</feature>
<evidence type="ECO:0000313" key="7">
    <source>
        <dbReference type="EMBL" id="GHO46457.1"/>
    </source>
</evidence>
<comment type="caution">
    <text evidence="7">The sequence shown here is derived from an EMBL/GenBank/DDBJ whole genome shotgun (WGS) entry which is preliminary data.</text>
</comment>
<dbReference type="Gene3D" id="3.40.190.10">
    <property type="entry name" value="Periplasmic binding protein-like II"/>
    <property type="match status" value="1"/>
</dbReference>
<dbReference type="GO" id="GO:0030313">
    <property type="term" value="C:cell envelope"/>
    <property type="evidence" value="ECO:0007669"/>
    <property type="project" value="UniProtKB-SubCell"/>
</dbReference>
<evidence type="ECO:0000256" key="5">
    <source>
        <dbReference type="SAM" id="MobiDB-lite"/>
    </source>
</evidence>
<reference evidence="7" key="1">
    <citation type="submission" date="2020-10" db="EMBL/GenBank/DDBJ databases">
        <title>Taxonomic study of unclassified bacteria belonging to the class Ktedonobacteria.</title>
        <authorList>
            <person name="Yabe S."/>
            <person name="Wang C.M."/>
            <person name="Zheng Y."/>
            <person name="Sakai Y."/>
            <person name="Cavaletti L."/>
            <person name="Monciardini P."/>
            <person name="Donadio S."/>
        </authorList>
    </citation>
    <scope>NUCLEOTIDE SEQUENCE</scope>
    <source>
        <strain evidence="7">SOSP1-1</strain>
    </source>
</reference>
<dbReference type="InterPro" id="IPR000914">
    <property type="entry name" value="SBP_5_dom"/>
</dbReference>
<dbReference type="Pfam" id="PF00496">
    <property type="entry name" value="SBP_bac_5"/>
    <property type="match status" value="1"/>
</dbReference>
<sequence>MLMGCAQQGSLLSGPNAPLGVDQQTGIIPAVGENSQTDFSSLDPAQAGDRASLLVTNMTSTGLVSLDNKLQVRPQLATSYTATDGGLTWTFTLKPGLMFNDGSHLTAQDVIYSLNRALQPLTASPTASTFLGAIKDADKLRSGQVQTLIGDSLLAPDERTVIIKLAQPDLSFLSALSNSCAFVVKKQLVERYGSDWTSHMSEGGSSGPWFIEHSIKQATRYIVLKPNSHYYGAKPRLNKAIVTFYINAQTVYRAYEANQVDIAPVPASLMARARGLGGSQLRQTPGLLTYYYALNYLVKPLDNIKVRQALALAINKDVLARTIYDGTMRPTNNIIPSGIPGYAPTLTGPDGVTTTMGNEQRSRQLLDEGLQEEGLTRDVFRNINFEVYSGIPSDANIKDEYNAIRTMWKDVLNIDVRINDVNGAKYYGDIQNTLNNPQGLGIWRLSWNVDYPDPHATLAPQFGRGTPNNAQNYGQNSASDSSQQQETQAMMAQADSIADQQQRYSRYAEIEQRLINDVAWIPLFQNVKSFVVKPCLQGWNISALDQLPPDDWSGVYLSKNGACAHNV</sequence>
<dbReference type="AlphaFoldDB" id="A0A8J3HYB8"/>
<evidence type="ECO:0000256" key="4">
    <source>
        <dbReference type="ARBA" id="ARBA00022729"/>
    </source>
</evidence>
<name>A0A8J3HYB8_9CHLR</name>
<dbReference type="EMBL" id="BNJF01000002">
    <property type="protein sequence ID" value="GHO46457.1"/>
    <property type="molecule type" value="Genomic_DNA"/>
</dbReference>
<comment type="subcellular location">
    <subcellularLocation>
        <location evidence="1">Cell envelope</location>
    </subcellularLocation>
</comment>
<dbReference type="PANTHER" id="PTHR30290">
    <property type="entry name" value="PERIPLASMIC BINDING COMPONENT OF ABC TRANSPORTER"/>
    <property type="match status" value="1"/>
</dbReference>
<feature type="compositionally biased region" description="Polar residues" evidence="5">
    <location>
        <begin position="466"/>
        <end position="482"/>
    </location>
</feature>
<protein>
    <submittedName>
        <fullName evidence="7">ABC transporter substrate-binding protein</fullName>
    </submittedName>
</protein>
<proteinExistence type="inferred from homology"/>
<dbReference type="GO" id="GO:0042597">
    <property type="term" value="C:periplasmic space"/>
    <property type="evidence" value="ECO:0007669"/>
    <property type="project" value="UniProtKB-ARBA"/>
</dbReference>
<dbReference type="GO" id="GO:0043190">
    <property type="term" value="C:ATP-binding cassette (ABC) transporter complex"/>
    <property type="evidence" value="ECO:0007669"/>
    <property type="project" value="InterPro"/>
</dbReference>
<organism evidence="7 8">
    <name type="scientific">Ktedonospora formicarum</name>
    <dbReference type="NCBI Taxonomy" id="2778364"/>
    <lineage>
        <taxon>Bacteria</taxon>
        <taxon>Bacillati</taxon>
        <taxon>Chloroflexota</taxon>
        <taxon>Ktedonobacteria</taxon>
        <taxon>Ktedonobacterales</taxon>
        <taxon>Ktedonobacteraceae</taxon>
        <taxon>Ktedonospora</taxon>
    </lineage>
</organism>
<dbReference type="Gene3D" id="3.90.76.10">
    <property type="entry name" value="Dipeptide-binding Protein, Domain 1"/>
    <property type="match status" value="1"/>
</dbReference>
<dbReference type="Proteomes" id="UP000612362">
    <property type="component" value="Unassembled WGS sequence"/>
</dbReference>
<dbReference type="GO" id="GO:0015833">
    <property type="term" value="P:peptide transport"/>
    <property type="evidence" value="ECO:0007669"/>
    <property type="project" value="TreeGrafter"/>
</dbReference>
<dbReference type="InterPro" id="IPR030678">
    <property type="entry name" value="Peptide/Ni-bd"/>
</dbReference>
<evidence type="ECO:0000259" key="6">
    <source>
        <dbReference type="Pfam" id="PF00496"/>
    </source>
</evidence>
<dbReference type="GO" id="GO:1904680">
    <property type="term" value="F:peptide transmembrane transporter activity"/>
    <property type="evidence" value="ECO:0007669"/>
    <property type="project" value="TreeGrafter"/>
</dbReference>
<dbReference type="CDD" id="cd08504">
    <property type="entry name" value="PBP2_OppA"/>
    <property type="match status" value="1"/>
</dbReference>
<evidence type="ECO:0000256" key="3">
    <source>
        <dbReference type="ARBA" id="ARBA00022448"/>
    </source>
</evidence>
<comment type="similarity">
    <text evidence="2">Belongs to the bacterial solute-binding protein 5 family.</text>
</comment>
<dbReference type="PIRSF" id="PIRSF002741">
    <property type="entry name" value="MppA"/>
    <property type="match status" value="1"/>
</dbReference>
<dbReference type="Gene3D" id="3.10.105.10">
    <property type="entry name" value="Dipeptide-binding Protein, Domain 3"/>
    <property type="match status" value="1"/>
</dbReference>
<gene>
    <name evidence="7" type="ORF">KSX_46200</name>
</gene>
<dbReference type="SUPFAM" id="SSF53850">
    <property type="entry name" value="Periplasmic binding protein-like II"/>
    <property type="match status" value="1"/>
</dbReference>
<keyword evidence="4" id="KW-0732">Signal</keyword>
<dbReference type="PANTHER" id="PTHR30290:SF10">
    <property type="entry name" value="PERIPLASMIC OLIGOPEPTIDE-BINDING PROTEIN-RELATED"/>
    <property type="match status" value="1"/>
</dbReference>
<evidence type="ECO:0000256" key="1">
    <source>
        <dbReference type="ARBA" id="ARBA00004196"/>
    </source>
</evidence>
<feature type="region of interest" description="Disordered" evidence="5">
    <location>
        <begin position="462"/>
        <end position="487"/>
    </location>
</feature>